<sequence>MEVIAAATTVCALCKSIVQWIDQLVQKEQLLTQISSSVMQLYHILKPFSSESFKGKGEAELSQAILAVGDALQRTKEHLVVWKYKKAKRIMAFVNPGSQIQQLQEDQKHINNQLIILLTAMAAVGYFRDHSNDSQGTSSSIESPSFSDVSTKTLVPQMEEMGDGDAKAFWRDYIGVKVNFVTVDVFQSRLQSWYQEFKGNIPQRASERMIMRLDEFNCGGITPYNLDLALEGSTLKEFVENYIKGEKPRSFQYSRTRNTSTSTTVNDQALRVPLLVWIDDCPENNVYEVSKARLSGIMVVELSSTAIAKAWIEENLDFLLDNDHPSTLRFISDNVRLERENFLQYLRARFFEAPVLIYTGASVVTTRYVCSYDAAGSTTNLGTCLRYILGLASGDSDDTFWRGFNTAVAHLYALTTASKVKGKHLITAQFTVLTTVLFASRHVQRERQLWESGGSSSSASLLYTMRNKAELSPYPRDQYQHCIPRFILRNFLEGPRSFITKRDRLKLFRKIKKKGEEHDTERISFYHIPSGMLYNRPIAKVYGSTNLYRDFSNPIDVDHLERQFSKLEQEASLAIKAIYRGIHQQMFTLSRKELATVRKFIFLMHFRNDAVSSTYFHENNPTNAPLVDWIRKYKETRQLKTDVDVWKDGLKYYLNTPHHEIVATGERLRERYGEFRLQEMLRKRLDPDIEEWYAIDYESLANYFFLGVWEAADDSDFVLSGNGFGLWEGLIYGSPGAHRLYVVSPRIVIVLRRTFLHQPHSNDPSILYSCLADIPIMPPNINYADPSAFENLDDSDPTLLRNIRDAYRCSEQAQKDQFTFRITKLSKAQTYAVNEVTMMNANLHPEGSLTFASPAAMLDTLQLYMASHNTFLGGKRRLFMPLVQQLVGLCCQDSSPTTQATLDFPWHADTDADRQLHMFLRFIVANSVSFPSSYNRAYIIYHMSTDIPSLSNPVSSKIREIQREAVQALRHILDPPLLPCAKSDSSLSPRNIVETLPNDESELFFSLVGHQMNHLQVGKYTNDILANIIYEASIIGVTHWIANNRPDVLFELVGNWATVVA</sequence>
<keyword evidence="2" id="KW-1185">Reference proteome</keyword>
<dbReference type="Proteomes" id="UP000664032">
    <property type="component" value="Unassembled WGS sequence"/>
</dbReference>
<protein>
    <submittedName>
        <fullName evidence="1">Uncharacterized protein</fullName>
    </submittedName>
</protein>
<organism evidence="1 2">
    <name type="scientific">Psilocybe cubensis</name>
    <name type="common">Psychedelic mushroom</name>
    <name type="synonym">Stropharia cubensis</name>
    <dbReference type="NCBI Taxonomy" id="181762"/>
    <lineage>
        <taxon>Eukaryota</taxon>
        <taxon>Fungi</taxon>
        <taxon>Dikarya</taxon>
        <taxon>Basidiomycota</taxon>
        <taxon>Agaricomycotina</taxon>
        <taxon>Agaricomycetes</taxon>
        <taxon>Agaricomycetidae</taxon>
        <taxon>Agaricales</taxon>
        <taxon>Agaricineae</taxon>
        <taxon>Strophariaceae</taxon>
        <taxon>Psilocybe</taxon>
    </lineage>
</organism>
<name>A0ACB8GUE3_PSICU</name>
<evidence type="ECO:0000313" key="2">
    <source>
        <dbReference type="Proteomes" id="UP000664032"/>
    </source>
</evidence>
<evidence type="ECO:0000313" key="1">
    <source>
        <dbReference type="EMBL" id="KAH9479084.1"/>
    </source>
</evidence>
<accession>A0ACB8GUE3</accession>
<dbReference type="EMBL" id="JAFIQS020000007">
    <property type="protein sequence ID" value="KAH9479084.1"/>
    <property type="molecule type" value="Genomic_DNA"/>
</dbReference>
<reference evidence="1" key="1">
    <citation type="submission" date="2021-10" db="EMBL/GenBank/DDBJ databases">
        <title>Psilocybe cubensis genome.</title>
        <authorList>
            <person name="Mckernan K.J."/>
            <person name="Crawford S."/>
            <person name="Trippe A."/>
            <person name="Kane L.T."/>
            <person name="Mclaughlin S."/>
        </authorList>
    </citation>
    <scope>NUCLEOTIDE SEQUENCE</scope>
    <source>
        <strain evidence="1">MGC-MH-2018</strain>
    </source>
</reference>
<comment type="caution">
    <text evidence="1">The sequence shown here is derived from an EMBL/GenBank/DDBJ whole genome shotgun (WGS) entry which is preliminary data.</text>
</comment>
<gene>
    <name evidence="1" type="ORF">JR316_0007663</name>
</gene>
<proteinExistence type="predicted"/>